<gene>
    <name evidence="2" type="ORF">A4R26_22460</name>
</gene>
<dbReference type="PANTHER" id="PTHR39328">
    <property type="entry name" value="BLL2871 PROTEIN"/>
    <property type="match status" value="1"/>
</dbReference>
<dbReference type="PANTHER" id="PTHR39328:SF1">
    <property type="entry name" value="BLL2871 PROTEIN"/>
    <property type="match status" value="1"/>
</dbReference>
<evidence type="ECO:0000256" key="1">
    <source>
        <dbReference type="SAM" id="Phobius"/>
    </source>
</evidence>
<proteinExistence type="predicted"/>
<keyword evidence="1" id="KW-0812">Transmembrane</keyword>
<name>A0A1V9FK47_9BACT</name>
<feature type="transmembrane region" description="Helical" evidence="1">
    <location>
        <begin position="27"/>
        <end position="47"/>
    </location>
</feature>
<keyword evidence="1" id="KW-1133">Transmembrane helix</keyword>
<evidence type="ECO:0000313" key="2">
    <source>
        <dbReference type="EMBL" id="OQP58734.1"/>
    </source>
</evidence>
<dbReference type="Gene3D" id="3.60.20.10">
    <property type="entry name" value="Glutamine Phosphoribosylpyrophosphate, subunit 1, domain 1"/>
    <property type="match status" value="1"/>
</dbReference>
<keyword evidence="3" id="KW-1185">Reference proteome</keyword>
<dbReference type="STRING" id="550983.A4R26_22460"/>
<comment type="caution">
    <text evidence="2">The sequence shown here is derived from an EMBL/GenBank/DDBJ whole genome shotgun (WGS) entry which is preliminary data.</text>
</comment>
<evidence type="ECO:0000313" key="3">
    <source>
        <dbReference type="Proteomes" id="UP000192276"/>
    </source>
</evidence>
<dbReference type="EMBL" id="LWBP01000187">
    <property type="protein sequence ID" value="OQP58734.1"/>
    <property type="molecule type" value="Genomic_DNA"/>
</dbReference>
<organism evidence="2 3">
    <name type="scientific">Niastella populi</name>
    <dbReference type="NCBI Taxonomy" id="550983"/>
    <lineage>
        <taxon>Bacteria</taxon>
        <taxon>Pseudomonadati</taxon>
        <taxon>Bacteroidota</taxon>
        <taxon>Chitinophagia</taxon>
        <taxon>Chitinophagales</taxon>
        <taxon>Chitinophagaceae</taxon>
        <taxon>Niastella</taxon>
    </lineage>
</organism>
<dbReference type="AlphaFoldDB" id="A0A1V9FK47"/>
<evidence type="ECO:0008006" key="4">
    <source>
        <dbReference type="Google" id="ProtNLM"/>
    </source>
</evidence>
<dbReference type="Pfam" id="PF06267">
    <property type="entry name" value="DUF1028"/>
    <property type="match status" value="1"/>
</dbReference>
<accession>A0A1V9FK47</accession>
<keyword evidence="1" id="KW-0472">Membrane</keyword>
<dbReference type="InterPro" id="IPR029055">
    <property type="entry name" value="Ntn_hydrolases_N"/>
</dbReference>
<dbReference type="SUPFAM" id="SSF56235">
    <property type="entry name" value="N-terminal nucleophile aminohydrolases (Ntn hydrolases)"/>
    <property type="match status" value="1"/>
</dbReference>
<dbReference type="InterPro" id="IPR010430">
    <property type="entry name" value="DUF1028"/>
</dbReference>
<sequence length="187" mass="20556">MAFHLAIPFPGPVYLIKHSTGIMKNTILVFGVMLFLHYKAFATWSIIMIDPETKEIGIAGASCSYNCYGIGEIVPGMGAVIVQAMSNNEARDKGIEMILAEASPELIILTLRDPAFDPEKQQYAVVTVKYFDNPRTYTGNATKSYNRSLTANGVSVQGNTLTNENELELILAAVQKGRNDFLHNYAC</sequence>
<protein>
    <recommendedName>
        <fullName evidence="4">DUF1028 domain-containing protein</fullName>
    </recommendedName>
</protein>
<dbReference type="Proteomes" id="UP000192276">
    <property type="component" value="Unassembled WGS sequence"/>
</dbReference>
<reference evidence="3" key="1">
    <citation type="submission" date="2016-04" db="EMBL/GenBank/DDBJ databases">
        <authorList>
            <person name="Chen L."/>
            <person name="Zhuang W."/>
            <person name="Wang G."/>
        </authorList>
    </citation>
    <scope>NUCLEOTIDE SEQUENCE [LARGE SCALE GENOMIC DNA]</scope>
    <source>
        <strain evidence="3">208</strain>
    </source>
</reference>